<dbReference type="InterPro" id="IPR006665">
    <property type="entry name" value="OmpA-like"/>
</dbReference>
<dbReference type="GO" id="GO:0005886">
    <property type="term" value="C:plasma membrane"/>
    <property type="evidence" value="ECO:0007669"/>
    <property type="project" value="UniProtKB-SubCell"/>
</dbReference>
<feature type="compositionally biased region" description="Basic and acidic residues" evidence="8">
    <location>
        <begin position="1"/>
        <end position="11"/>
    </location>
</feature>
<keyword evidence="6 7" id="KW-0472">Membrane</keyword>
<evidence type="ECO:0000313" key="12">
    <source>
        <dbReference type="Proteomes" id="UP000199657"/>
    </source>
</evidence>
<dbReference type="Proteomes" id="UP000199657">
    <property type="component" value="Unassembled WGS sequence"/>
</dbReference>
<evidence type="ECO:0000256" key="6">
    <source>
        <dbReference type="ARBA" id="ARBA00023136"/>
    </source>
</evidence>
<reference evidence="11 12" key="1">
    <citation type="submission" date="2016-10" db="EMBL/GenBank/DDBJ databases">
        <authorList>
            <person name="de Groot N.N."/>
        </authorList>
    </citation>
    <scope>NUCLEOTIDE SEQUENCE [LARGE SCALE GENOMIC DNA]</scope>
    <source>
        <strain evidence="11 12">CGMCC 1.6291</strain>
    </source>
</reference>
<keyword evidence="5 9" id="KW-1133">Transmembrane helix</keyword>
<dbReference type="AlphaFoldDB" id="A0A1H8UCR4"/>
<dbReference type="RefSeq" id="WP_091644832.1">
    <property type="nucleotide sequence ID" value="NZ_FOEG01000006.1"/>
</dbReference>
<dbReference type="PANTHER" id="PTHR30329">
    <property type="entry name" value="STATOR ELEMENT OF FLAGELLAR MOTOR COMPLEX"/>
    <property type="match status" value="1"/>
</dbReference>
<dbReference type="PROSITE" id="PS51123">
    <property type="entry name" value="OMPA_2"/>
    <property type="match status" value="1"/>
</dbReference>
<evidence type="ECO:0000256" key="2">
    <source>
        <dbReference type="ARBA" id="ARBA00008914"/>
    </source>
</evidence>
<evidence type="ECO:0000259" key="10">
    <source>
        <dbReference type="PROSITE" id="PS51123"/>
    </source>
</evidence>
<evidence type="ECO:0000256" key="7">
    <source>
        <dbReference type="PROSITE-ProRule" id="PRU00473"/>
    </source>
</evidence>
<keyword evidence="12" id="KW-1185">Reference proteome</keyword>
<dbReference type="InterPro" id="IPR050330">
    <property type="entry name" value="Bact_OuterMem_StrucFunc"/>
</dbReference>
<keyword evidence="3" id="KW-1003">Cell membrane</keyword>
<feature type="transmembrane region" description="Helical" evidence="9">
    <location>
        <begin position="37"/>
        <end position="58"/>
    </location>
</feature>
<evidence type="ECO:0000256" key="5">
    <source>
        <dbReference type="ARBA" id="ARBA00022989"/>
    </source>
</evidence>
<dbReference type="Pfam" id="PF13677">
    <property type="entry name" value="MotB_plug"/>
    <property type="match status" value="1"/>
</dbReference>
<evidence type="ECO:0000256" key="8">
    <source>
        <dbReference type="SAM" id="MobiDB-lite"/>
    </source>
</evidence>
<feature type="region of interest" description="Disordered" evidence="8">
    <location>
        <begin position="82"/>
        <end position="103"/>
    </location>
</feature>
<evidence type="ECO:0000313" key="11">
    <source>
        <dbReference type="EMBL" id="SEP01052.1"/>
    </source>
</evidence>
<dbReference type="Pfam" id="PF00691">
    <property type="entry name" value="OmpA"/>
    <property type="match status" value="1"/>
</dbReference>
<dbReference type="InterPro" id="IPR025713">
    <property type="entry name" value="MotB-like_N_dom"/>
</dbReference>
<evidence type="ECO:0000256" key="3">
    <source>
        <dbReference type="ARBA" id="ARBA00022475"/>
    </source>
</evidence>
<dbReference type="InterPro" id="IPR036737">
    <property type="entry name" value="OmpA-like_sf"/>
</dbReference>
<protein>
    <submittedName>
        <fullName evidence="11">Chemotaxis protein MotB</fullName>
    </submittedName>
</protein>
<dbReference type="STRING" id="406100.SAMN04488052_106106"/>
<dbReference type="CDD" id="cd07185">
    <property type="entry name" value="OmpA_C-like"/>
    <property type="match status" value="1"/>
</dbReference>
<evidence type="ECO:0000256" key="9">
    <source>
        <dbReference type="SAM" id="Phobius"/>
    </source>
</evidence>
<sequence>MASEIAGDRRQARGAGRFRPELLDPTAQDSDDDTGWLLTYLDVMTLLLVLFIVLLAFADLDPDDTSPSPRVLPDSLMLPLSMVPAEPVPSPQPESPETAATGTDMTAEGVEIIEEADRISLRIQDNLLFDSGRADLTDDGLAVLDGVVEILREHDGPISVEGHTDNVPIATEAFPSNWELSTARATRVLRHLDDAGVDATRMRAVGRADTDPVAPNTNAPGRAANRRVDLIMHQRELP</sequence>
<feature type="region of interest" description="Disordered" evidence="8">
    <location>
        <begin position="1"/>
        <end position="29"/>
    </location>
</feature>
<feature type="domain" description="OmpA-like" evidence="10">
    <location>
        <begin position="116"/>
        <end position="236"/>
    </location>
</feature>
<dbReference type="PANTHER" id="PTHR30329:SF21">
    <property type="entry name" value="LIPOPROTEIN YIAD-RELATED"/>
    <property type="match status" value="1"/>
</dbReference>
<evidence type="ECO:0000256" key="1">
    <source>
        <dbReference type="ARBA" id="ARBA00004162"/>
    </source>
</evidence>
<keyword evidence="4 9" id="KW-0812">Transmembrane</keyword>
<dbReference type="EMBL" id="FOEG01000006">
    <property type="protein sequence ID" value="SEP01052.1"/>
    <property type="molecule type" value="Genomic_DNA"/>
</dbReference>
<accession>A0A1H8UCR4</accession>
<dbReference type="SUPFAM" id="SSF103088">
    <property type="entry name" value="OmpA-like"/>
    <property type="match status" value="1"/>
</dbReference>
<comment type="subcellular location">
    <subcellularLocation>
        <location evidence="1">Cell membrane</location>
        <topology evidence="1">Single-pass membrane protein</topology>
    </subcellularLocation>
</comment>
<name>A0A1H8UCR4_9GAMM</name>
<comment type="similarity">
    <text evidence="2">Belongs to the MotB family.</text>
</comment>
<gene>
    <name evidence="11" type="ORF">SAMN04488052_106106</name>
</gene>
<proteinExistence type="inferred from homology"/>
<organism evidence="11 12">
    <name type="scientific">Aquisalimonas asiatica</name>
    <dbReference type="NCBI Taxonomy" id="406100"/>
    <lineage>
        <taxon>Bacteria</taxon>
        <taxon>Pseudomonadati</taxon>
        <taxon>Pseudomonadota</taxon>
        <taxon>Gammaproteobacteria</taxon>
        <taxon>Chromatiales</taxon>
        <taxon>Ectothiorhodospiraceae</taxon>
        <taxon>Aquisalimonas</taxon>
    </lineage>
</organism>
<dbReference type="OrthoDB" id="9815217at2"/>
<dbReference type="Gene3D" id="3.30.1330.60">
    <property type="entry name" value="OmpA-like domain"/>
    <property type="match status" value="1"/>
</dbReference>
<evidence type="ECO:0000256" key="4">
    <source>
        <dbReference type="ARBA" id="ARBA00022692"/>
    </source>
</evidence>